<proteinExistence type="predicted"/>
<feature type="non-terminal residue" evidence="2">
    <location>
        <position position="1"/>
    </location>
</feature>
<sequence>PLDQYRRQRRGGRGLGQIETKEEDYVIRTFVTRTHDDVLFFTNLGRVYRLKAYELPEGSRQSKGKAVVNLLARLKDGERVQTLLPIHDLAGAGSLFFATRRGLVKRTALGQFQNIRTSGIQAILLEEGDELVDVAQVADEASEILLATASGQLVRFALGEVRPMGRATYGVIGVRLSEETDDRVVAMAPVSARFPTLLSLTSTGYGKQTPVAEYRKTARGAKGVRTIKTGDRNGSVVAVLPATDASELLVTTRTGVTIRMTVKGIRTQSRNTLGVRVIRLDEGDEVRDAIVLPAPEEGNGTDPATGDDGDGATAPDAGP</sequence>
<dbReference type="InterPro" id="IPR006691">
    <property type="entry name" value="GyrA/parC_rep"/>
</dbReference>
<name>T1A347_9ZZZZ</name>
<dbReference type="Pfam" id="PF03989">
    <property type="entry name" value="DNA_gyraseA_C"/>
    <property type="match status" value="6"/>
</dbReference>
<dbReference type="GO" id="GO:0003918">
    <property type="term" value="F:DNA topoisomerase type II (double strand cut, ATP-hydrolyzing) activity"/>
    <property type="evidence" value="ECO:0007669"/>
    <property type="project" value="TreeGrafter"/>
</dbReference>
<dbReference type="InterPro" id="IPR050220">
    <property type="entry name" value="Type_II_DNA_Topoisomerases"/>
</dbReference>
<dbReference type="EMBL" id="AUZZ01004940">
    <property type="protein sequence ID" value="EQD51342.1"/>
    <property type="molecule type" value="Genomic_DNA"/>
</dbReference>
<accession>T1A347</accession>
<dbReference type="GO" id="GO:0003677">
    <property type="term" value="F:DNA binding"/>
    <property type="evidence" value="ECO:0007669"/>
    <property type="project" value="InterPro"/>
</dbReference>
<dbReference type="Gene3D" id="2.120.10.90">
    <property type="entry name" value="DNA gyrase/topoisomerase IV, subunit A, C-terminal"/>
    <property type="match status" value="1"/>
</dbReference>
<dbReference type="GO" id="GO:0006265">
    <property type="term" value="P:DNA topological change"/>
    <property type="evidence" value="ECO:0007669"/>
    <property type="project" value="InterPro"/>
</dbReference>
<dbReference type="GO" id="GO:0005524">
    <property type="term" value="F:ATP binding"/>
    <property type="evidence" value="ECO:0007669"/>
    <property type="project" value="InterPro"/>
</dbReference>
<evidence type="ECO:0000313" key="2">
    <source>
        <dbReference type="EMBL" id="EQD51342.1"/>
    </source>
</evidence>
<dbReference type="AlphaFoldDB" id="T1A347"/>
<dbReference type="SUPFAM" id="SSF101904">
    <property type="entry name" value="GyrA/ParC C-terminal domain-like"/>
    <property type="match status" value="1"/>
</dbReference>
<dbReference type="PANTHER" id="PTHR43493:SF5">
    <property type="entry name" value="DNA GYRASE SUBUNIT A, CHLOROPLASTIC_MITOCHONDRIAL"/>
    <property type="match status" value="1"/>
</dbReference>
<reference evidence="2" key="1">
    <citation type="submission" date="2013-08" db="EMBL/GenBank/DDBJ databases">
        <authorList>
            <person name="Mendez C."/>
            <person name="Richter M."/>
            <person name="Ferrer M."/>
            <person name="Sanchez J."/>
        </authorList>
    </citation>
    <scope>NUCLEOTIDE SEQUENCE</scope>
</reference>
<gene>
    <name evidence="2" type="ORF">B2A_06923</name>
</gene>
<feature type="region of interest" description="Disordered" evidence="1">
    <location>
        <begin position="292"/>
        <end position="319"/>
    </location>
</feature>
<protein>
    <submittedName>
        <fullName evidence="2">DNA gyrase subunit A</fullName>
    </submittedName>
</protein>
<organism evidence="2">
    <name type="scientific">mine drainage metagenome</name>
    <dbReference type="NCBI Taxonomy" id="410659"/>
    <lineage>
        <taxon>unclassified sequences</taxon>
        <taxon>metagenomes</taxon>
        <taxon>ecological metagenomes</taxon>
    </lineage>
</organism>
<dbReference type="GO" id="GO:0009330">
    <property type="term" value="C:DNA topoisomerase type II (double strand cut, ATP-hydrolyzing) complex"/>
    <property type="evidence" value="ECO:0007669"/>
    <property type="project" value="TreeGrafter"/>
</dbReference>
<dbReference type="GO" id="GO:0005737">
    <property type="term" value="C:cytoplasm"/>
    <property type="evidence" value="ECO:0007669"/>
    <property type="project" value="TreeGrafter"/>
</dbReference>
<dbReference type="InterPro" id="IPR035516">
    <property type="entry name" value="Gyrase/topoIV_suA_C"/>
</dbReference>
<evidence type="ECO:0000256" key="1">
    <source>
        <dbReference type="SAM" id="MobiDB-lite"/>
    </source>
</evidence>
<reference evidence="2" key="2">
    <citation type="journal article" date="2014" name="ISME J.">
        <title>Microbial stratification in low pH oxic and suboxic macroscopic growths along an acid mine drainage.</title>
        <authorList>
            <person name="Mendez-Garcia C."/>
            <person name="Mesa V."/>
            <person name="Sprenger R.R."/>
            <person name="Richter M."/>
            <person name="Diez M.S."/>
            <person name="Solano J."/>
            <person name="Bargiela R."/>
            <person name="Golyshina O.V."/>
            <person name="Manteca A."/>
            <person name="Ramos J.L."/>
            <person name="Gallego J.R."/>
            <person name="Llorente I."/>
            <person name="Martins Dos Santos V.A."/>
            <person name="Jensen O.N."/>
            <person name="Pelaez A.I."/>
            <person name="Sanchez J."/>
            <person name="Ferrer M."/>
        </authorList>
    </citation>
    <scope>NUCLEOTIDE SEQUENCE</scope>
</reference>
<dbReference type="PANTHER" id="PTHR43493">
    <property type="entry name" value="DNA GYRASE/TOPOISOMERASE SUBUNIT A"/>
    <property type="match status" value="1"/>
</dbReference>
<feature type="non-terminal residue" evidence="2">
    <location>
        <position position="319"/>
    </location>
</feature>
<comment type="caution">
    <text evidence="2">The sequence shown here is derived from an EMBL/GenBank/DDBJ whole genome shotgun (WGS) entry which is preliminary data.</text>
</comment>